<evidence type="ECO:0000256" key="8">
    <source>
        <dbReference type="PROSITE-ProRule" id="PRU00261"/>
    </source>
</evidence>
<evidence type="ECO:0000256" key="1">
    <source>
        <dbReference type="ARBA" id="ARBA00001941"/>
    </source>
</evidence>
<keyword evidence="6" id="KW-0119">Carbohydrate metabolism</keyword>
<dbReference type="Proteomes" id="UP000272025">
    <property type="component" value="Unassembled WGS sequence"/>
</dbReference>
<dbReference type="InterPro" id="IPR011330">
    <property type="entry name" value="Glyco_hydro/deAcase_b/a-brl"/>
</dbReference>
<organism evidence="13 14">
    <name type="scientific">Sodiomyces alkalinus (strain CBS 110278 / VKM F-3762 / F11)</name>
    <name type="common">Alkaliphilic filamentous fungus</name>
    <dbReference type="NCBI Taxonomy" id="1314773"/>
    <lineage>
        <taxon>Eukaryota</taxon>
        <taxon>Fungi</taxon>
        <taxon>Dikarya</taxon>
        <taxon>Ascomycota</taxon>
        <taxon>Pezizomycotina</taxon>
        <taxon>Sordariomycetes</taxon>
        <taxon>Hypocreomycetidae</taxon>
        <taxon>Glomerellales</taxon>
        <taxon>Plectosphaerellaceae</taxon>
        <taxon>Sodiomyces</taxon>
    </lineage>
</organism>
<dbReference type="CDD" id="cd11618">
    <property type="entry name" value="ChtBD1_1"/>
    <property type="match status" value="2"/>
</dbReference>
<dbReference type="OrthoDB" id="407355at2759"/>
<feature type="disulfide bond" evidence="8">
    <location>
        <begin position="368"/>
        <end position="382"/>
    </location>
</feature>
<evidence type="ECO:0000256" key="3">
    <source>
        <dbReference type="ARBA" id="ARBA00022723"/>
    </source>
</evidence>
<dbReference type="PANTHER" id="PTHR46471:SF4">
    <property type="entry name" value="CHITIN DEACETYLASE"/>
    <property type="match status" value="1"/>
</dbReference>
<dbReference type="STRING" id="1314773.A0A3N2PUA5"/>
<evidence type="ECO:0000259" key="11">
    <source>
        <dbReference type="PROSITE" id="PS50941"/>
    </source>
</evidence>
<feature type="compositionally biased region" description="Low complexity" evidence="9">
    <location>
        <begin position="319"/>
        <end position="340"/>
    </location>
</feature>
<keyword evidence="5 13" id="KW-0378">Hydrolase</keyword>
<dbReference type="Gene3D" id="3.30.60.10">
    <property type="entry name" value="Endochitinase-like"/>
    <property type="match status" value="3"/>
</dbReference>
<feature type="chain" id="PRO_5018123249" evidence="10">
    <location>
        <begin position="17"/>
        <end position="450"/>
    </location>
</feature>
<dbReference type="Pfam" id="PF01522">
    <property type="entry name" value="Polysacc_deac_1"/>
    <property type="match status" value="1"/>
</dbReference>
<dbReference type="GO" id="GO:0046872">
    <property type="term" value="F:metal ion binding"/>
    <property type="evidence" value="ECO:0007669"/>
    <property type="project" value="UniProtKB-KW"/>
</dbReference>
<dbReference type="Gene3D" id="3.20.20.370">
    <property type="entry name" value="Glycoside hydrolase/deacetylase"/>
    <property type="match status" value="1"/>
</dbReference>
<dbReference type="PROSITE" id="PS50941">
    <property type="entry name" value="CHIT_BIND_I_2"/>
    <property type="match status" value="3"/>
</dbReference>
<feature type="domain" description="Chitin-binding type-1" evidence="11">
    <location>
        <begin position="349"/>
        <end position="395"/>
    </location>
</feature>
<dbReference type="SUPFAM" id="SSF57016">
    <property type="entry name" value="Plant lectins/antimicrobial peptides"/>
    <property type="match status" value="3"/>
</dbReference>
<feature type="disulfide bond" evidence="8">
    <location>
        <begin position="424"/>
        <end position="438"/>
    </location>
</feature>
<dbReference type="PANTHER" id="PTHR46471">
    <property type="entry name" value="CHITIN DEACETYLASE"/>
    <property type="match status" value="1"/>
</dbReference>
<dbReference type="SMART" id="SM00270">
    <property type="entry name" value="ChtBD1"/>
    <property type="match status" value="3"/>
</dbReference>
<dbReference type="InterPro" id="IPR002509">
    <property type="entry name" value="NODB_dom"/>
</dbReference>
<evidence type="ECO:0000313" key="14">
    <source>
        <dbReference type="Proteomes" id="UP000272025"/>
    </source>
</evidence>
<dbReference type="RefSeq" id="XP_028465895.1">
    <property type="nucleotide sequence ID" value="XM_028613528.1"/>
</dbReference>
<evidence type="ECO:0000256" key="7">
    <source>
        <dbReference type="ARBA" id="ARBA00023285"/>
    </source>
</evidence>
<evidence type="ECO:0000313" key="13">
    <source>
        <dbReference type="EMBL" id="ROT38089.1"/>
    </source>
</evidence>
<name>A0A3N2PUA5_SODAK</name>
<dbReference type="AlphaFoldDB" id="A0A3N2PUA5"/>
<dbReference type="PROSITE" id="PS51677">
    <property type="entry name" value="NODB"/>
    <property type="match status" value="1"/>
</dbReference>
<dbReference type="GO" id="GO:0016810">
    <property type="term" value="F:hydrolase activity, acting on carbon-nitrogen (but not peptide) bonds"/>
    <property type="evidence" value="ECO:0007669"/>
    <property type="project" value="InterPro"/>
</dbReference>
<keyword evidence="7" id="KW-0170">Cobalt</keyword>
<evidence type="ECO:0000256" key="6">
    <source>
        <dbReference type="ARBA" id="ARBA00023277"/>
    </source>
</evidence>
<evidence type="ECO:0000259" key="12">
    <source>
        <dbReference type="PROSITE" id="PS51677"/>
    </source>
</evidence>
<sequence length="450" mass="47951">MYPFLSVLLLGSTALAATIDLPLRKRAVCGPGIGSCAPGLCCSQAGWCGTSPAHCGGSSCQLEYSDSCDTVIPPPGSSTEDVARDQIGSVPYGVRIRQCTEPKTLALTFDDGPYDYTSEMLDLLDDLDVKATFFVQGSRINRPRFDDESTQWPAVLRRMHDAGHHIASHTWTHRNLNQVDSDIQRSEIIHNEMAFRNVFGWIPTYFRAPFLECSVASGCQGLMNALGYHLIDASIDTKDYENNTPALAQIAKDRFLTGILQDPAEGGGHIVLAHDVHQQTVTNLTEFMVGTSLAHGYRLVTVGECLGDPKENWYRDVDGGSTTPTSATTTTTTSSSGPEPTSTFIISPDQTCGGATGYTCQGSAFGNCCSFYGYCGSSPSYCGTGCDNAFGSCLPQSPGISDTTNGLCGEAFQASCANYGDKKCCSPHGYCGNSATHCGVGCQSLFGECN</sequence>
<feature type="domain" description="Chitin-binding type-1" evidence="11">
    <location>
        <begin position="26"/>
        <end position="70"/>
    </location>
</feature>
<dbReference type="GO" id="GO:0005975">
    <property type="term" value="P:carbohydrate metabolic process"/>
    <property type="evidence" value="ECO:0007669"/>
    <property type="project" value="InterPro"/>
</dbReference>
<evidence type="ECO:0000256" key="9">
    <source>
        <dbReference type="SAM" id="MobiDB-lite"/>
    </source>
</evidence>
<dbReference type="InterPro" id="IPR001002">
    <property type="entry name" value="Chitin-bd_1"/>
</dbReference>
<keyword evidence="4 10" id="KW-0732">Signal</keyword>
<feature type="disulfide bond" evidence="8">
    <location>
        <begin position="36"/>
        <end position="48"/>
    </location>
</feature>
<keyword evidence="8" id="KW-1015">Disulfide bond</keyword>
<keyword evidence="3" id="KW-0479">Metal-binding</keyword>
<evidence type="ECO:0000256" key="2">
    <source>
        <dbReference type="ARBA" id="ARBA00022669"/>
    </source>
</evidence>
<dbReference type="GeneID" id="39582006"/>
<gene>
    <name evidence="13" type="ORF">SODALDRAFT_351238</name>
</gene>
<feature type="signal peptide" evidence="10">
    <location>
        <begin position="1"/>
        <end position="16"/>
    </location>
</feature>
<reference evidence="13 14" key="1">
    <citation type="journal article" date="2018" name="Mol. Ecol.">
        <title>The obligate alkalophilic soda-lake fungus Sodiomyces alkalinus has shifted to a protein diet.</title>
        <authorList>
            <person name="Grum-Grzhimaylo A.A."/>
            <person name="Falkoski D.L."/>
            <person name="van den Heuvel J."/>
            <person name="Valero-Jimenez C.A."/>
            <person name="Min B."/>
            <person name="Choi I.G."/>
            <person name="Lipzen A."/>
            <person name="Daum C.G."/>
            <person name="Aanen D.K."/>
            <person name="Tsang A."/>
            <person name="Henrissat B."/>
            <person name="Bilanenko E.N."/>
            <person name="de Vries R.P."/>
            <person name="van Kan J.A.L."/>
            <person name="Grigoriev I.V."/>
            <person name="Debets A.J.M."/>
        </authorList>
    </citation>
    <scope>NUCLEOTIDE SEQUENCE [LARGE SCALE GENOMIC DNA]</scope>
    <source>
        <strain evidence="13 14">F11</strain>
    </source>
</reference>
<feature type="disulfide bond" evidence="8">
    <location>
        <begin position="41"/>
        <end position="55"/>
    </location>
</feature>
<keyword evidence="2 8" id="KW-0147">Chitin-binding</keyword>
<dbReference type="SUPFAM" id="SSF88713">
    <property type="entry name" value="Glycoside hydrolase/deacetylase"/>
    <property type="match status" value="1"/>
</dbReference>
<feature type="domain" description="NodB homology" evidence="12">
    <location>
        <begin position="103"/>
        <end position="300"/>
    </location>
</feature>
<dbReference type="EMBL" id="ML119056">
    <property type="protein sequence ID" value="ROT38089.1"/>
    <property type="molecule type" value="Genomic_DNA"/>
</dbReference>
<accession>A0A3N2PUA5</accession>
<evidence type="ECO:0000256" key="4">
    <source>
        <dbReference type="ARBA" id="ARBA00022729"/>
    </source>
</evidence>
<comment type="caution">
    <text evidence="8">Lacks conserved residue(s) required for the propagation of feature annotation.</text>
</comment>
<proteinExistence type="predicted"/>
<dbReference type="InterPro" id="IPR036861">
    <property type="entry name" value="Endochitinase-like_sf"/>
</dbReference>
<evidence type="ECO:0000256" key="10">
    <source>
        <dbReference type="SAM" id="SignalP"/>
    </source>
</evidence>
<feature type="region of interest" description="Disordered" evidence="9">
    <location>
        <begin position="316"/>
        <end position="340"/>
    </location>
</feature>
<dbReference type="GO" id="GO:0008061">
    <property type="term" value="F:chitin binding"/>
    <property type="evidence" value="ECO:0007669"/>
    <property type="project" value="UniProtKB-UniRule"/>
</dbReference>
<dbReference type="CDD" id="cd10951">
    <property type="entry name" value="CE4_ClCDA_like"/>
    <property type="match status" value="1"/>
</dbReference>
<dbReference type="CDD" id="cd00035">
    <property type="entry name" value="ChtBD1"/>
    <property type="match status" value="1"/>
</dbReference>
<evidence type="ECO:0000256" key="5">
    <source>
        <dbReference type="ARBA" id="ARBA00022801"/>
    </source>
</evidence>
<feature type="domain" description="Chitin-binding type-1" evidence="11">
    <location>
        <begin position="405"/>
        <end position="450"/>
    </location>
</feature>
<comment type="cofactor">
    <cofactor evidence="1">
        <name>Co(2+)</name>
        <dbReference type="ChEBI" id="CHEBI:48828"/>
    </cofactor>
</comment>
<protein>
    <submittedName>
        <fullName evidence="13">Glycoside hydrolase/deacetylase</fullName>
    </submittedName>
</protein>
<keyword evidence="14" id="KW-1185">Reference proteome</keyword>